<evidence type="ECO:0000256" key="5">
    <source>
        <dbReference type="ARBA" id="ARBA00023136"/>
    </source>
</evidence>
<feature type="transmembrane region" description="Helical" evidence="6">
    <location>
        <begin position="13"/>
        <end position="36"/>
    </location>
</feature>
<feature type="transmembrane region" description="Helical" evidence="6">
    <location>
        <begin position="141"/>
        <end position="158"/>
    </location>
</feature>
<dbReference type="Pfam" id="PF00482">
    <property type="entry name" value="T2SSF"/>
    <property type="match status" value="1"/>
</dbReference>
<accession>A0AA48M2J7</accession>
<keyword evidence="4 6" id="KW-1133">Transmembrane helix</keyword>
<feature type="transmembrane region" description="Helical" evidence="6">
    <location>
        <begin position="300"/>
        <end position="320"/>
    </location>
</feature>
<gene>
    <name evidence="8" type="ORF">AMST5_01978</name>
</gene>
<comment type="subcellular location">
    <subcellularLocation>
        <location evidence="1">Cell membrane</location>
        <topology evidence="1">Multi-pass membrane protein</topology>
    </subcellularLocation>
</comment>
<keyword evidence="5 6" id="KW-0472">Membrane</keyword>
<dbReference type="PANTHER" id="PTHR35007">
    <property type="entry name" value="INTEGRAL MEMBRANE PROTEIN-RELATED"/>
    <property type="match status" value="1"/>
</dbReference>
<sequence length="326" mass="36004">MEEIFQEFFKPKFMLSALTAIAVVATLITISTPFLATDQFSKRMKIVSNERERIRQRERGQLRQQQSGKLRVAPKAYMKNFVEKFSLSRWLDTEGARGLLASAGYRGSQAEVGFLFSRAVSPLGFLIATLGYFYFLDDWTADSLVIAGGCAVALLLGIKAPELYLKNAISKRQSSMRSAFPDALDLLLICVESGMSIELAFRKVGQEIGVQSLPMAEEFALATAELSFLPERRQAYVNFAARTGLDAVRQVSTVLSQAERYGTPLGQALRTTARESRESRMMEAEKIAASLPPKLTVPMILFFLPVLMAVVIGPAAIQIMDMGGHP</sequence>
<proteinExistence type="predicted"/>
<dbReference type="PANTHER" id="PTHR35007:SF2">
    <property type="entry name" value="PILUS ASSEMBLE PROTEIN"/>
    <property type="match status" value="1"/>
</dbReference>
<protein>
    <recommendedName>
        <fullName evidence="7">Type II secretion system protein GspF domain-containing protein</fullName>
    </recommendedName>
</protein>
<reference evidence="8" key="1">
    <citation type="submission" date="2023-07" db="EMBL/GenBank/DDBJ databases">
        <authorList>
            <person name="Pelsma A.J. K."/>
        </authorList>
    </citation>
    <scope>NUCLEOTIDE SEQUENCE</scope>
</reference>
<organism evidence="8">
    <name type="scientific">freshwater sediment metagenome</name>
    <dbReference type="NCBI Taxonomy" id="556182"/>
    <lineage>
        <taxon>unclassified sequences</taxon>
        <taxon>metagenomes</taxon>
        <taxon>ecological metagenomes</taxon>
    </lineage>
</organism>
<dbReference type="InterPro" id="IPR018076">
    <property type="entry name" value="T2SS_GspF_dom"/>
</dbReference>
<evidence type="ECO:0000259" key="7">
    <source>
        <dbReference type="Pfam" id="PF00482"/>
    </source>
</evidence>
<evidence type="ECO:0000256" key="2">
    <source>
        <dbReference type="ARBA" id="ARBA00022475"/>
    </source>
</evidence>
<keyword evidence="3 6" id="KW-0812">Transmembrane</keyword>
<evidence type="ECO:0000256" key="3">
    <source>
        <dbReference type="ARBA" id="ARBA00022692"/>
    </source>
</evidence>
<name>A0AA48M2J7_9ZZZZ</name>
<evidence type="ECO:0000256" key="6">
    <source>
        <dbReference type="SAM" id="Phobius"/>
    </source>
</evidence>
<dbReference type="AlphaFoldDB" id="A0AA48M2J7"/>
<keyword evidence="2" id="KW-1003">Cell membrane</keyword>
<dbReference type="EMBL" id="OY288114">
    <property type="protein sequence ID" value="CAJ0867701.1"/>
    <property type="molecule type" value="Genomic_DNA"/>
</dbReference>
<dbReference type="GO" id="GO:0005886">
    <property type="term" value="C:plasma membrane"/>
    <property type="evidence" value="ECO:0007669"/>
    <property type="project" value="UniProtKB-SubCell"/>
</dbReference>
<feature type="transmembrane region" description="Helical" evidence="6">
    <location>
        <begin position="115"/>
        <end position="135"/>
    </location>
</feature>
<feature type="domain" description="Type II secretion system protein GspF" evidence="7">
    <location>
        <begin position="184"/>
        <end position="312"/>
    </location>
</feature>
<evidence type="ECO:0000256" key="4">
    <source>
        <dbReference type="ARBA" id="ARBA00022989"/>
    </source>
</evidence>
<evidence type="ECO:0000256" key="1">
    <source>
        <dbReference type="ARBA" id="ARBA00004651"/>
    </source>
</evidence>
<evidence type="ECO:0000313" key="8">
    <source>
        <dbReference type="EMBL" id="CAJ0867701.1"/>
    </source>
</evidence>